<dbReference type="InterPro" id="IPR036047">
    <property type="entry name" value="F-box-like_dom_sf"/>
</dbReference>
<evidence type="ECO:0000313" key="2">
    <source>
        <dbReference type="EMBL" id="KAF9593321.1"/>
    </source>
</evidence>
<organism evidence="2 3">
    <name type="scientific">Coptis chinensis</name>
    <dbReference type="NCBI Taxonomy" id="261450"/>
    <lineage>
        <taxon>Eukaryota</taxon>
        <taxon>Viridiplantae</taxon>
        <taxon>Streptophyta</taxon>
        <taxon>Embryophyta</taxon>
        <taxon>Tracheophyta</taxon>
        <taxon>Spermatophyta</taxon>
        <taxon>Magnoliopsida</taxon>
        <taxon>Ranunculales</taxon>
        <taxon>Ranunculaceae</taxon>
        <taxon>Coptidoideae</taxon>
        <taxon>Coptis</taxon>
    </lineage>
</organism>
<gene>
    <name evidence="2" type="ORF">IFM89_021490</name>
</gene>
<proteinExistence type="predicted"/>
<dbReference type="PANTHER" id="PTHR46407:SF4">
    <property type="entry name" value="F-BOX DOMAIN-CONTAINING PROTEIN"/>
    <property type="match status" value="1"/>
</dbReference>
<dbReference type="Proteomes" id="UP000631114">
    <property type="component" value="Unassembled WGS sequence"/>
</dbReference>
<dbReference type="GO" id="GO:2000762">
    <property type="term" value="P:regulation of phenylpropanoid metabolic process"/>
    <property type="evidence" value="ECO:0007669"/>
    <property type="project" value="InterPro"/>
</dbReference>
<evidence type="ECO:0000259" key="1">
    <source>
        <dbReference type="SMART" id="SM00256"/>
    </source>
</evidence>
<dbReference type="OrthoDB" id="191037at2759"/>
<dbReference type="InterPro" id="IPR006652">
    <property type="entry name" value="Kelch_1"/>
</dbReference>
<dbReference type="Pfam" id="PF00646">
    <property type="entry name" value="F-box"/>
    <property type="match status" value="1"/>
</dbReference>
<dbReference type="InterPro" id="IPR001810">
    <property type="entry name" value="F-box_dom"/>
</dbReference>
<dbReference type="SUPFAM" id="SSF81383">
    <property type="entry name" value="F-box domain"/>
    <property type="match status" value="1"/>
</dbReference>
<dbReference type="GO" id="GO:0080037">
    <property type="term" value="P:negative regulation of cytokinin-activated signaling pathway"/>
    <property type="evidence" value="ECO:0007669"/>
    <property type="project" value="InterPro"/>
</dbReference>
<dbReference type="CDD" id="cd22152">
    <property type="entry name" value="F-box_AtAFR-like"/>
    <property type="match status" value="1"/>
</dbReference>
<dbReference type="Pfam" id="PF24681">
    <property type="entry name" value="Kelch_KLHDC2_KLHL20_DRC7"/>
    <property type="match status" value="1"/>
</dbReference>
<dbReference type="SMART" id="SM00256">
    <property type="entry name" value="FBOX"/>
    <property type="match status" value="1"/>
</dbReference>
<sequence length="340" mass="38216">MEIIPCLPEDIGFECLTRLSYTTHRVASRVCHQWRVLLQSKEFYYQRKKEGKTHKVACLVYSLPSQTGSDGRKQTGSPSPSYGIVVFDPVNDNWVKLNPIPKYPNGLPLFCQVSSVEGKLVVMGGWDPVSWDPVSHVFVYDFMTQRWTQGNDMPSKRSFFAASAFDGRVYIAGGHDESKNALKSAWVYSVREDEWNELTELSEERDECQGLIVGNEFWVVSGYGTERQGIFEESVESFELETRQWKRVEGKWSGNRCPRGCVGVSKDGNLMSWADLDSRVRVGACAVDLGDLTFVTGSAYQGATQGFFLVDVKKGEKKLEQVNVPNEFSGFVQSGCCVEI</sequence>
<dbReference type="SMART" id="SM00612">
    <property type="entry name" value="Kelch"/>
    <property type="match status" value="2"/>
</dbReference>
<dbReference type="InterPro" id="IPR044595">
    <property type="entry name" value="KMD1-4"/>
</dbReference>
<name>A0A835LN29_9MAGN</name>
<dbReference type="Gene3D" id="2.120.10.80">
    <property type="entry name" value="Kelch-type beta propeller"/>
    <property type="match status" value="1"/>
</dbReference>
<reference evidence="2 3" key="1">
    <citation type="submission" date="2020-10" db="EMBL/GenBank/DDBJ databases">
        <title>The Coptis chinensis genome and diversification of protoberbering-type alkaloids.</title>
        <authorList>
            <person name="Wang B."/>
            <person name="Shu S."/>
            <person name="Song C."/>
            <person name="Liu Y."/>
        </authorList>
    </citation>
    <scope>NUCLEOTIDE SEQUENCE [LARGE SCALE GENOMIC DNA]</scope>
    <source>
        <strain evidence="2">HL-2020</strain>
        <tissue evidence="2">Leaf</tissue>
    </source>
</reference>
<keyword evidence="3" id="KW-1185">Reference proteome</keyword>
<protein>
    <recommendedName>
        <fullName evidence="1">F-box domain-containing protein</fullName>
    </recommendedName>
</protein>
<accession>A0A835LN29</accession>
<comment type="caution">
    <text evidence="2">The sequence shown here is derived from an EMBL/GenBank/DDBJ whole genome shotgun (WGS) entry which is preliminary data.</text>
</comment>
<dbReference type="EMBL" id="JADFTS010000008">
    <property type="protein sequence ID" value="KAF9593321.1"/>
    <property type="molecule type" value="Genomic_DNA"/>
</dbReference>
<evidence type="ECO:0000313" key="3">
    <source>
        <dbReference type="Proteomes" id="UP000631114"/>
    </source>
</evidence>
<feature type="domain" description="F-box" evidence="1">
    <location>
        <begin position="7"/>
        <end position="47"/>
    </location>
</feature>
<dbReference type="InterPro" id="IPR015915">
    <property type="entry name" value="Kelch-typ_b-propeller"/>
</dbReference>
<dbReference type="SUPFAM" id="SSF117281">
    <property type="entry name" value="Kelch motif"/>
    <property type="match status" value="1"/>
</dbReference>
<dbReference type="AlphaFoldDB" id="A0A835LN29"/>
<dbReference type="PANTHER" id="PTHR46407">
    <property type="entry name" value="OS02G0208700 PROTEIN"/>
    <property type="match status" value="1"/>
</dbReference>